<evidence type="ECO:0000256" key="8">
    <source>
        <dbReference type="RuleBase" id="RU004020"/>
    </source>
</evidence>
<feature type="compositionally biased region" description="Low complexity" evidence="9">
    <location>
        <begin position="159"/>
        <end position="175"/>
    </location>
</feature>
<evidence type="ECO:0000256" key="3">
    <source>
        <dbReference type="ARBA" id="ARBA00023015"/>
    </source>
</evidence>
<dbReference type="Gene3D" id="1.10.10.10">
    <property type="entry name" value="Winged helix-like DNA-binding domain superfamily/Winged helix DNA-binding domain"/>
    <property type="match status" value="1"/>
</dbReference>
<evidence type="ECO:0000256" key="5">
    <source>
        <dbReference type="ARBA" id="ARBA00023163"/>
    </source>
</evidence>
<evidence type="ECO:0000256" key="9">
    <source>
        <dbReference type="SAM" id="MobiDB-lite"/>
    </source>
</evidence>
<keyword evidence="6" id="KW-0539">Nucleus</keyword>
<feature type="region of interest" description="Disordered" evidence="9">
    <location>
        <begin position="1"/>
        <end position="26"/>
    </location>
</feature>
<protein>
    <recommendedName>
        <fullName evidence="10">HSF-type DNA-binding domain-containing protein</fullName>
    </recommendedName>
</protein>
<comment type="subunit">
    <text evidence="7">Homotrimer. Homotrimerization increases the affinity of HSF1 to DNA. Interacts with transcriptional coregulator SSA1 on chromatin.</text>
</comment>
<feature type="region of interest" description="Disordered" evidence="9">
    <location>
        <begin position="476"/>
        <end position="519"/>
    </location>
</feature>
<dbReference type="GO" id="GO:0043565">
    <property type="term" value="F:sequence-specific DNA binding"/>
    <property type="evidence" value="ECO:0007669"/>
    <property type="project" value="InterPro"/>
</dbReference>
<comment type="subcellular location">
    <subcellularLocation>
        <location evidence="1">Nucleus</location>
    </subcellularLocation>
</comment>
<feature type="region of interest" description="Disordered" evidence="9">
    <location>
        <begin position="338"/>
        <end position="372"/>
    </location>
</feature>
<evidence type="ECO:0000313" key="12">
    <source>
        <dbReference type="Proteomes" id="UP001164286"/>
    </source>
</evidence>
<proteinExistence type="inferred from homology"/>
<dbReference type="EMBL" id="JAKWFO010000003">
    <property type="protein sequence ID" value="KAI9638631.1"/>
    <property type="molecule type" value="Genomic_DNA"/>
</dbReference>
<feature type="region of interest" description="Disordered" evidence="9">
    <location>
        <begin position="148"/>
        <end position="175"/>
    </location>
</feature>
<dbReference type="GO" id="GO:0005634">
    <property type="term" value="C:nucleus"/>
    <property type="evidence" value="ECO:0007669"/>
    <property type="project" value="UniProtKB-SubCell"/>
</dbReference>
<dbReference type="InterPro" id="IPR036388">
    <property type="entry name" value="WH-like_DNA-bd_sf"/>
</dbReference>
<dbReference type="AlphaFoldDB" id="A0AA38HDV2"/>
<comment type="similarity">
    <text evidence="2 8">Belongs to the HSF family.</text>
</comment>
<organism evidence="11 12">
    <name type="scientific">Dioszegia hungarica</name>
    <dbReference type="NCBI Taxonomy" id="4972"/>
    <lineage>
        <taxon>Eukaryota</taxon>
        <taxon>Fungi</taxon>
        <taxon>Dikarya</taxon>
        <taxon>Basidiomycota</taxon>
        <taxon>Agaricomycotina</taxon>
        <taxon>Tremellomycetes</taxon>
        <taxon>Tremellales</taxon>
        <taxon>Bulleribasidiaceae</taxon>
        <taxon>Dioszegia</taxon>
    </lineage>
</organism>
<dbReference type="RefSeq" id="XP_052948408.1">
    <property type="nucleotide sequence ID" value="XM_053086545.1"/>
</dbReference>
<keyword evidence="5" id="KW-0804">Transcription</keyword>
<dbReference type="PRINTS" id="PR00056">
    <property type="entry name" value="HSFDOMAIN"/>
</dbReference>
<dbReference type="InterPro" id="IPR036390">
    <property type="entry name" value="WH_DNA-bd_sf"/>
</dbReference>
<dbReference type="PANTHER" id="PTHR10015">
    <property type="entry name" value="HEAT SHOCK TRANSCRIPTION FACTOR"/>
    <property type="match status" value="1"/>
</dbReference>
<evidence type="ECO:0000256" key="2">
    <source>
        <dbReference type="ARBA" id="ARBA00006403"/>
    </source>
</evidence>
<feature type="compositionally biased region" description="Gly residues" evidence="9">
    <location>
        <begin position="570"/>
        <end position="593"/>
    </location>
</feature>
<dbReference type="FunFam" id="1.10.10.10:FF:000027">
    <property type="entry name" value="Heat shock transcription factor 1"/>
    <property type="match status" value="1"/>
</dbReference>
<evidence type="ECO:0000313" key="11">
    <source>
        <dbReference type="EMBL" id="KAI9638631.1"/>
    </source>
</evidence>
<dbReference type="PANTHER" id="PTHR10015:SF427">
    <property type="entry name" value="HEAT SHOCK FACTOR PROTEIN"/>
    <property type="match status" value="1"/>
</dbReference>
<dbReference type="GeneID" id="77725746"/>
<feature type="region of interest" description="Disordered" evidence="9">
    <location>
        <begin position="565"/>
        <end position="649"/>
    </location>
</feature>
<keyword evidence="3" id="KW-0805">Transcription regulation</keyword>
<sequence>MVDEVDVEEPGRSASAGAGAGAGTGGGAGGIKRNGLSVDENGEVTKVPAFLTKLFSMVSDQDTNALIYWSPKGDSFLIPHQEELAKKIFPRYFKHSNFQSFVRQLNMYAFHKVPHTSITPTGEAELWEFINPLFKRDHPELLGKITRQQRAGGPPAPLSSVASAGSRSSARQAQAAQTQVISPGGTYHPLHLITDGTTQGEANMVISPQGMLELSAITSGIAAIQRTQASIGADLKALQSNNELLWREAMEQREKHKKHQETIDLIVSFLERLFGTDGEGLKGLKEAMRRSGLARAGGGGSTPARKKRRLGMDRMIGDGREEDGLMEISSAWDTAAGRFTTLPSDGEPSPLPTPGPGGGTGTASTTSNTPSDPYALALAPYYPSNSNAASNPAFGVNGTYAQTTNGAANINGNVYDTHTAFDFDPTSSHLQSQAAQAASAYNLDPSLLQTTIGSLLQSPAAAQMFLNSLKTSAQAQHLPYPNGNGQGGGSNGTGNGNGNGGGPDPTLALFNPLPSPSLEDSQLLANQAELMRNYENAIGVGGDVERMQKGIDELVRSMGLDVGAGALEQGQGGGSGLSPVSEGGGGPGGGPGAGVDTSLDEIFGVPNQDSQGRGSGRRVDGVESQNGRRAALGQGQAGQPELDMDIPDGFDVDQFLKDLQED</sequence>
<dbReference type="Proteomes" id="UP001164286">
    <property type="component" value="Unassembled WGS sequence"/>
</dbReference>
<dbReference type="GO" id="GO:0003700">
    <property type="term" value="F:DNA-binding transcription factor activity"/>
    <property type="evidence" value="ECO:0007669"/>
    <property type="project" value="InterPro"/>
</dbReference>
<feature type="compositionally biased region" description="Low complexity" evidence="9">
    <location>
        <begin position="362"/>
        <end position="371"/>
    </location>
</feature>
<evidence type="ECO:0000256" key="6">
    <source>
        <dbReference type="ARBA" id="ARBA00023242"/>
    </source>
</evidence>
<evidence type="ECO:0000259" key="10">
    <source>
        <dbReference type="SMART" id="SM00415"/>
    </source>
</evidence>
<gene>
    <name evidence="11" type="ORF">MKK02DRAFT_22296</name>
</gene>
<dbReference type="InterPro" id="IPR000232">
    <property type="entry name" value="HSF_DNA-bd"/>
</dbReference>
<evidence type="ECO:0000256" key="1">
    <source>
        <dbReference type="ARBA" id="ARBA00004123"/>
    </source>
</evidence>
<dbReference type="Pfam" id="PF00447">
    <property type="entry name" value="HSF_DNA-bind"/>
    <property type="match status" value="1"/>
</dbReference>
<accession>A0AA38HDV2</accession>
<evidence type="ECO:0000256" key="4">
    <source>
        <dbReference type="ARBA" id="ARBA00023125"/>
    </source>
</evidence>
<keyword evidence="4" id="KW-0238">DNA-binding</keyword>
<dbReference type="SUPFAM" id="SSF46785">
    <property type="entry name" value="Winged helix' DNA-binding domain"/>
    <property type="match status" value="1"/>
</dbReference>
<feature type="compositionally biased region" description="Gly residues" evidence="9">
    <location>
        <begin position="484"/>
        <end position="503"/>
    </location>
</feature>
<comment type="caution">
    <text evidence="11">The sequence shown here is derived from an EMBL/GenBank/DDBJ whole genome shotgun (WGS) entry which is preliminary data.</text>
</comment>
<name>A0AA38HDV2_9TREE</name>
<evidence type="ECO:0000256" key="7">
    <source>
        <dbReference type="ARBA" id="ARBA00062171"/>
    </source>
</evidence>
<dbReference type="SMART" id="SM00415">
    <property type="entry name" value="HSF"/>
    <property type="match status" value="1"/>
</dbReference>
<feature type="domain" description="HSF-type DNA-binding" evidence="10">
    <location>
        <begin position="46"/>
        <end position="148"/>
    </location>
</feature>
<keyword evidence="12" id="KW-1185">Reference proteome</keyword>
<reference evidence="11" key="1">
    <citation type="journal article" date="2022" name="G3 (Bethesda)">
        <title>High quality genome of the basidiomycete yeast Dioszegia hungarica PDD-24b-2 isolated from cloud water.</title>
        <authorList>
            <person name="Jarrige D."/>
            <person name="Haridas S."/>
            <person name="Bleykasten-Grosshans C."/>
            <person name="Joly M."/>
            <person name="Nadalig T."/>
            <person name="Sancelme M."/>
            <person name="Vuilleumier S."/>
            <person name="Grigoriev I.V."/>
            <person name="Amato P."/>
            <person name="Bringel F."/>
        </authorList>
    </citation>
    <scope>NUCLEOTIDE SEQUENCE</scope>
    <source>
        <strain evidence="11">PDD-24b-2</strain>
    </source>
</reference>
<feature type="compositionally biased region" description="Low complexity" evidence="9">
    <location>
        <begin position="630"/>
        <end position="639"/>
    </location>
</feature>